<dbReference type="OrthoDB" id="1151103at2"/>
<dbReference type="AlphaFoldDB" id="A0A250FLV0"/>
<dbReference type="KEGG" id="cgh:CGC50_02585"/>
<sequence length="92" mass="10423">MPYTITVLNDSPQALAYIKEAETLDFVKVTKTKETKKKITTKAKATPASELLEEDENGIPLKYKEEILALSQKTKKAATKRFYEKRAEKSIS</sequence>
<reference evidence="2" key="1">
    <citation type="submission" date="2017-06" db="EMBL/GenBank/DDBJ databases">
        <title>Capnocytophaga spp. assemblies.</title>
        <authorList>
            <person name="Gulvik C.A."/>
        </authorList>
    </citation>
    <scope>NUCLEOTIDE SEQUENCE [LARGE SCALE GENOMIC DNA]</scope>
    <source>
        <strain evidence="2">H1496</strain>
    </source>
</reference>
<dbReference type="EMBL" id="CP022386">
    <property type="protein sequence ID" value="ATA86132.1"/>
    <property type="molecule type" value="Genomic_DNA"/>
</dbReference>
<dbReference type="GeneID" id="84807445"/>
<dbReference type="RefSeq" id="WP_095909550.1">
    <property type="nucleotide sequence ID" value="NZ_CP022386.1"/>
</dbReference>
<protein>
    <submittedName>
        <fullName evidence="1">Glutaredoxin-2 domain protein</fullName>
    </submittedName>
</protein>
<evidence type="ECO:0000313" key="1">
    <source>
        <dbReference type="EMBL" id="ATA86132.1"/>
    </source>
</evidence>
<accession>A0A250FLV0</accession>
<dbReference type="Proteomes" id="UP000217250">
    <property type="component" value="Chromosome"/>
</dbReference>
<proteinExistence type="predicted"/>
<organism evidence="1 2">
    <name type="scientific">Capnocytophaga gingivalis</name>
    <dbReference type="NCBI Taxonomy" id="1017"/>
    <lineage>
        <taxon>Bacteria</taxon>
        <taxon>Pseudomonadati</taxon>
        <taxon>Bacteroidota</taxon>
        <taxon>Flavobacteriia</taxon>
        <taxon>Flavobacteriales</taxon>
        <taxon>Flavobacteriaceae</taxon>
        <taxon>Capnocytophaga</taxon>
    </lineage>
</organism>
<evidence type="ECO:0000313" key="2">
    <source>
        <dbReference type="Proteomes" id="UP000217250"/>
    </source>
</evidence>
<name>A0A250FLV0_9FLAO</name>
<gene>
    <name evidence="1" type="ORF">CGC50_02585</name>
</gene>